<evidence type="ECO:0000256" key="1">
    <source>
        <dbReference type="SAM" id="MobiDB-lite"/>
    </source>
</evidence>
<evidence type="ECO:0000256" key="2">
    <source>
        <dbReference type="SAM" id="SignalP"/>
    </source>
</evidence>
<keyword evidence="4" id="KW-1185">Reference proteome</keyword>
<reference evidence="3" key="2">
    <citation type="submission" date="2023-06" db="EMBL/GenBank/DDBJ databases">
        <authorList>
            <consortium name="Lawrence Berkeley National Laboratory"/>
            <person name="Haridas S."/>
            <person name="Hensen N."/>
            <person name="Bonometti L."/>
            <person name="Westerberg I."/>
            <person name="Brannstrom I.O."/>
            <person name="Guillou S."/>
            <person name="Cros-Aarteil S."/>
            <person name="Calhoun S."/>
            <person name="Kuo A."/>
            <person name="Mondo S."/>
            <person name="Pangilinan J."/>
            <person name="Riley R."/>
            <person name="Labutti K."/>
            <person name="Andreopoulos B."/>
            <person name="Lipzen A."/>
            <person name="Chen C."/>
            <person name="Yanf M."/>
            <person name="Daum C."/>
            <person name="Ng V."/>
            <person name="Clum A."/>
            <person name="Steindorff A."/>
            <person name="Ohm R."/>
            <person name="Martin F."/>
            <person name="Silar P."/>
            <person name="Natvig D."/>
            <person name="Lalanne C."/>
            <person name="Gautier V."/>
            <person name="Ament-Velasquez S.L."/>
            <person name="Kruys A."/>
            <person name="Hutchinson M.I."/>
            <person name="Powell A.J."/>
            <person name="Barry K."/>
            <person name="Miller A.N."/>
            <person name="Grigoriev I.V."/>
            <person name="Debuchy R."/>
            <person name="Gladieux P."/>
            <person name="Thoren M.H."/>
            <person name="Johannesson H."/>
        </authorList>
    </citation>
    <scope>NUCLEOTIDE SEQUENCE</scope>
    <source>
        <strain evidence="3">CBS 560.94</strain>
    </source>
</reference>
<dbReference type="AlphaFoldDB" id="A0AAE0JF89"/>
<comment type="caution">
    <text evidence="3">The sequence shown here is derived from an EMBL/GenBank/DDBJ whole genome shotgun (WGS) entry which is preliminary data.</text>
</comment>
<gene>
    <name evidence="3" type="ORF">B0H65DRAFT_201350</name>
</gene>
<accession>A0AAE0JF89</accession>
<dbReference type="Proteomes" id="UP001278500">
    <property type="component" value="Unassembled WGS sequence"/>
</dbReference>
<organism evidence="3 4">
    <name type="scientific">Neurospora tetraspora</name>
    <dbReference type="NCBI Taxonomy" id="94610"/>
    <lineage>
        <taxon>Eukaryota</taxon>
        <taxon>Fungi</taxon>
        <taxon>Dikarya</taxon>
        <taxon>Ascomycota</taxon>
        <taxon>Pezizomycotina</taxon>
        <taxon>Sordariomycetes</taxon>
        <taxon>Sordariomycetidae</taxon>
        <taxon>Sordariales</taxon>
        <taxon>Sordariaceae</taxon>
        <taxon>Neurospora</taxon>
    </lineage>
</organism>
<feature type="chain" id="PRO_5042069995" description="Secreted protein" evidence="2">
    <location>
        <begin position="36"/>
        <end position="96"/>
    </location>
</feature>
<proteinExistence type="predicted"/>
<reference evidence="3" key="1">
    <citation type="journal article" date="2023" name="Mol. Phylogenet. Evol.">
        <title>Genome-scale phylogeny and comparative genomics of the fungal order Sordariales.</title>
        <authorList>
            <person name="Hensen N."/>
            <person name="Bonometti L."/>
            <person name="Westerberg I."/>
            <person name="Brannstrom I.O."/>
            <person name="Guillou S."/>
            <person name="Cros-Aarteil S."/>
            <person name="Calhoun S."/>
            <person name="Haridas S."/>
            <person name="Kuo A."/>
            <person name="Mondo S."/>
            <person name="Pangilinan J."/>
            <person name="Riley R."/>
            <person name="LaButti K."/>
            <person name="Andreopoulos B."/>
            <person name="Lipzen A."/>
            <person name="Chen C."/>
            <person name="Yan M."/>
            <person name="Daum C."/>
            <person name="Ng V."/>
            <person name="Clum A."/>
            <person name="Steindorff A."/>
            <person name="Ohm R.A."/>
            <person name="Martin F."/>
            <person name="Silar P."/>
            <person name="Natvig D.O."/>
            <person name="Lalanne C."/>
            <person name="Gautier V."/>
            <person name="Ament-Velasquez S.L."/>
            <person name="Kruys A."/>
            <person name="Hutchinson M.I."/>
            <person name="Powell A.J."/>
            <person name="Barry K."/>
            <person name="Miller A.N."/>
            <person name="Grigoriev I.V."/>
            <person name="Debuchy R."/>
            <person name="Gladieux P."/>
            <person name="Hiltunen Thoren M."/>
            <person name="Johannesson H."/>
        </authorList>
    </citation>
    <scope>NUCLEOTIDE SEQUENCE</scope>
    <source>
        <strain evidence="3">CBS 560.94</strain>
    </source>
</reference>
<evidence type="ECO:0000313" key="4">
    <source>
        <dbReference type="Proteomes" id="UP001278500"/>
    </source>
</evidence>
<sequence length="96" mass="10349">MPLGCSCSAAGVAAQWKHIISVILELVNLFECCAASEDQHHQTPRLSRVAQREFRCLPNITGPHCRPFAVGNASGNRPTRKTLPASTGFLPLPALN</sequence>
<feature type="signal peptide" evidence="2">
    <location>
        <begin position="1"/>
        <end position="35"/>
    </location>
</feature>
<dbReference type="EMBL" id="JAUEPP010000004">
    <property type="protein sequence ID" value="KAK3345271.1"/>
    <property type="molecule type" value="Genomic_DNA"/>
</dbReference>
<protein>
    <recommendedName>
        <fullName evidence="5">Secreted protein</fullName>
    </recommendedName>
</protein>
<evidence type="ECO:0008006" key="5">
    <source>
        <dbReference type="Google" id="ProtNLM"/>
    </source>
</evidence>
<dbReference type="RefSeq" id="XP_062681884.1">
    <property type="nucleotide sequence ID" value="XM_062821793.1"/>
</dbReference>
<name>A0AAE0JF89_9PEZI</name>
<keyword evidence="2" id="KW-0732">Signal</keyword>
<feature type="region of interest" description="Disordered" evidence="1">
    <location>
        <begin position="73"/>
        <end position="96"/>
    </location>
</feature>
<evidence type="ECO:0000313" key="3">
    <source>
        <dbReference type="EMBL" id="KAK3345271.1"/>
    </source>
</evidence>
<dbReference type="GeneID" id="87858947"/>